<evidence type="ECO:0008006" key="9">
    <source>
        <dbReference type="Google" id="ProtNLM"/>
    </source>
</evidence>
<organism evidence="8">
    <name type="scientific">Menopon gallinae</name>
    <name type="common">poultry shaft louse</name>
    <dbReference type="NCBI Taxonomy" id="328185"/>
    <lineage>
        <taxon>Eukaryota</taxon>
        <taxon>Metazoa</taxon>
        <taxon>Ecdysozoa</taxon>
        <taxon>Arthropoda</taxon>
        <taxon>Hexapoda</taxon>
        <taxon>Insecta</taxon>
        <taxon>Pterygota</taxon>
        <taxon>Neoptera</taxon>
        <taxon>Paraneoptera</taxon>
        <taxon>Psocodea</taxon>
        <taxon>Troctomorpha</taxon>
        <taxon>Phthiraptera</taxon>
        <taxon>Amblycera</taxon>
        <taxon>Menoponidae</taxon>
        <taxon>Menopon</taxon>
    </lineage>
</organism>
<evidence type="ECO:0000256" key="4">
    <source>
        <dbReference type="ARBA" id="ARBA00022692"/>
    </source>
</evidence>
<dbReference type="Pfam" id="PF06027">
    <property type="entry name" value="SLC35F"/>
    <property type="match status" value="1"/>
</dbReference>
<evidence type="ECO:0000256" key="1">
    <source>
        <dbReference type="ARBA" id="ARBA00004141"/>
    </source>
</evidence>
<dbReference type="PANTHER" id="PTHR13146">
    <property type="match status" value="1"/>
</dbReference>
<feature type="transmembrane region" description="Helical" evidence="7">
    <location>
        <begin position="183"/>
        <end position="202"/>
    </location>
</feature>
<proteinExistence type="inferred from homology"/>
<dbReference type="GO" id="GO:0022857">
    <property type="term" value="F:transmembrane transporter activity"/>
    <property type="evidence" value="ECO:0007669"/>
    <property type="project" value="InterPro"/>
</dbReference>
<comment type="subcellular location">
    <subcellularLocation>
        <location evidence="1">Membrane</location>
        <topology evidence="1">Multi-pass membrane protein</topology>
    </subcellularLocation>
</comment>
<dbReference type="PANTHER" id="PTHR13146:SF0">
    <property type="entry name" value="SOLUTE CARRIER FAMILY 35 MEMBER F6"/>
    <property type="match status" value="1"/>
</dbReference>
<accession>A0AAW2I664</accession>
<gene>
    <name evidence="8" type="ORF">PYX00_004557</name>
</gene>
<dbReference type="InterPro" id="IPR009262">
    <property type="entry name" value="SLC35_F1/F2/F6"/>
</dbReference>
<dbReference type="SUPFAM" id="SSF103481">
    <property type="entry name" value="Multidrug resistance efflux transporter EmrE"/>
    <property type="match status" value="1"/>
</dbReference>
<feature type="transmembrane region" description="Helical" evidence="7">
    <location>
        <begin position="123"/>
        <end position="140"/>
    </location>
</feature>
<protein>
    <recommendedName>
        <fullName evidence="9">Solute carrier family 35 member F6</fullName>
    </recommendedName>
</protein>
<feature type="transmembrane region" description="Helical" evidence="7">
    <location>
        <begin position="296"/>
        <end position="315"/>
    </location>
</feature>
<name>A0AAW2I664_9NEOP</name>
<feature type="transmembrane region" description="Helical" evidence="7">
    <location>
        <begin position="264"/>
        <end position="284"/>
    </location>
</feature>
<evidence type="ECO:0000256" key="3">
    <source>
        <dbReference type="ARBA" id="ARBA00022448"/>
    </source>
</evidence>
<keyword evidence="5 7" id="KW-1133">Transmembrane helix</keyword>
<feature type="transmembrane region" description="Helical" evidence="7">
    <location>
        <begin position="321"/>
        <end position="341"/>
    </location>
</feature>
<reference evidence="8" key="1">
    <citation type="journal article" date="2024" name="Gigascience">
        <title>Chromosome-level genome of the poultry shaft louse Menopon gallinae provides insight into the host-switching and adaptive evolution of parasitic lice.</title>
        <authorList>
            <person name="Xu Y."/>
            <person name="Ma L."/>
            <person name="Liu S."/>
            <person name="Liang Y."/>
            <person name="Liu Q."/>
            <person name="He Z."/>
            <person name="Tian L."/>
            <person name="Duan Y."/>
            <person name="Cai W."/>
            <person name="Li H."/>
            <person name="Song F."/>
        </authorList>
    </citation>
    <scope>NUCLEOTIDE SEQUENCE</scope>
    <source>
        <strain evidence="8">Cailab_2023a</strain>
    </source>
</reference>
<feature type="transmembrane region" description="Helical" evidence="7">
    <location>
        <begin position="92"/>
        <end position="111"/>
    </location>
</feature>
<dbReference type="AlphaFoldDB" id="A0AAW2I664"/>
<dbReference type="EMBL" id="JARGDH010000002">
    <property type="protein sequence ID" value="KAL0277192.1"/>
    <property type="molecule type" value="Genomic_DNA"/>
</dbReference>
<evidence type="ECO:0000256" key="6">
    <source>
        <dbReference type="ARBA" id="ARBA00023136"/>
    </source>
</evidence>
<keyword evidence="3" id="KW-0813">Transport</keyword>
<keyword evidence="6 7" id="KW-0472">Membrane</keyword>
<feature type="transmembrane region" description="Helical" evidence="7">
    <location>
        <begin position="51"/>
        <end position="71"/>
    </location>
</feature>
<evidence type="ECO:0000313" key="8">
    <source>
        <dbReference type="EMBL" id="KAL0277192.1"/>
    </source>
</evidence>
<comment type="similarity">
    <text evidence="2">Belongs to the SLC35F solute transporter family.</text>
</comment>
<dbReference type="InterPro" id="IPR037185">
    <property type="entry name" value="EmrE-like"/>
</dbReference>
<dbReference type="PIRSF" id="PIRSF036436">
    <property type="entry name" value="UCP036436"/>
    <property type="match status" value="1"/>
</dbReference>
<feature type="transmembrane region" description="Helical" evidence="7">
    <location>
        <begin position="214"/>
        <end position="235"/>
    </location>
</feature>
<dbReference type="InterPro" id="IPR012404">
    <property type="entry name" value="UCP036436"/>
</dbReference>
<evidence type="ECO:0000256" key="7">
    <source>
        <dbReference type="SAM" id="Phobius"/>
    </source>
</evidence>
<keyword evidence="4 7" id="KW-0812">Transmembrane</keyword>
<feature type="transmembrane region" description="Helical" evidence="7">
    <location>
        <begin position="152"/>
        <end position="171"/>
    </location>
</feature>
<comment type="caution">
    <text evidence="8">The sequence shown here is derived from an EMBL/GenBank/DDBJ whole genome shotgun (WGS) entry which is preliminary data.</text>
</comment>
<sequence>MAWTPYQLTVCIVLVITGSINTLTTKWADRIESEGRDGEVRNFNHPFVQSLAMFLGEMLCLLGFKIIYFYYKKKDNSQDERTLVRGSRNFKISIFFLPAMCDLFGTSIVYIGLTMTNASSFQMLRGSLIIFVVLLSVGFLNRKVNSREWTGIITIILGLVIVGLSDFYVAKDRSFNSVITGDLLIILGQIVTATQIVLEEYFVAGQDIPPLQAVGWEGTFGFSVLGMLLVPLSYIHVGRPFSTSPGGALEDVQDALVQMQNNHLLIICIIGTIVSIGFFNFCGISVTKELSGTTRTVLDSVRTFVIWLMTIALGWEKFSFLQVIGFFLLVMGMFIYNDILITRGIRSAINWYTSRPTTVSHESLINQAADETNP</sequence>
<evidence type="ECO:0000256" key="2">
    <source>
        <dbReference type="ARBA" id="ARBA00007863"/>
    </source>
</evidence>
<evidence type="ECO:0000256" key="5">
    <source>
        <dbReference type="ARBA" id="ARBA00022989"/>
    </source>
</evidence>
<dbReference type="GO" id="GO:0016020">
    <property type="term" value="C:membrane"/>
    <property type="evidence" value="ECO:0007669"/>
    <property type="project" value="UniProtKB-SubCell"/>
</dbReference>